<organism evidence="1">
    <name type="scientific">Rhizophora mucronata</name>
    <name type="common">Asiatic mangrove</name>
    <dbReference type="NCBI Taxonomy" id="61149"/>
    <lineage>
        <taxon>Eukaryota</taxon>
        <taxon>Viridiplantae</taxon>
        <taxon>Streptophyta</taxon>
        <taxon>Embryophyta</taxon>
        <taxon>Tracheophyta</taxon>
        <taxon>Spermatophyta</taxon>
        <taxon>Magnoliopsida</taxon>
        <taxon>eudicotyledons</taxon>
        <taxon>Gunneridae</taxon>
        <taxon>Pentapetalae</taxon>
        <taxon>rosids</taxon>
        <taxon>fabids</taxon>
        <taxon>Malpighiales</taxon>
        <taxon>Rhizophoraceae</taxon>
        <taxon>Rhizophora</taxon>
    </lineage>
</organism>
<accession>A0A2P2IJV1</accession>
<protein>
    <submittedName>
        <fullName evidence="1">Uncharacterized protein</fullName>
    </submittedName>
</protein>
<sequence length="26" mass="3192">MTKENQLVQHTWALCHIFLQIYVHTH</sequence>
<dbReference type="EMBL" id="GGEC01001021">
    <property type="protein sequence ID" value="MBW81504.1"/>
    <property type="molecule type" value="Transcribed_RNA"/>
</dbReference>
<name>A0A2P2IJV1_RHIMU</name>
<proteinExistence type="predicted"/>
<dbReference type="AlphaFoldDB" id="A0A2P2IJV1"/>
<reference evidence="1" key="1">
    <citation type="submission" date="2018-02" db="EMBL/GenBank/DDBJ databases">
        <title>Rhizophora mucronata_Transcriptome.</title>
        <authorList>
            <person name="Meera S.P."/>
            <person name="Sreeshan A."/>
            <person name="Augustine A."/>
        </authorList>
    </citation>
    <scope>NUCLEOTIDE SEQUENCE</scope>
    <source>
        <tissue evidence="1">Leaf</tissue>
    </source>
</reference>
<evidence type="ECO:0000313" key="1">
    <source>
        <dbReference type="EMBL" id="MBW81504.1"/>
    </source>
</evidence>